<dbReference type="InterPro" id="IPR030678">
    <property type="entry name" value="Peptide/Ni-bd"/>
</dbReference>
<dbReference type="Proteomes" id="UP000030418">
    <property type="component" value="Unassembled WGS sequence"/>
</dbReference>
<keyword evidence="4 5" id="KW-0732">Signal</keyword>
<dbReference type="InterPro" id="IPR000914">
    <property type="entry name" value="SBP_5_dom"/>
</dbReference>
<dbReference type="GO" id="GO:0015833">
    <property type="term" value="P:peptide transport"/>
    <property type="evidence" value="ECO:0007669"/>
    <property type="project" value="TreeGrafter"/>
</dbReference>
<evidence type="ECO:0000256" key="1">
    <source>
        <dbReference type="ARBA" id="ARBA00004196"/>
    </source>
</evidence>
<comment type="similarity">
    <text evidence="2">Belongs to the bacterial solute-binding protein 5 family.</text>
</comment>
<dbReference type="SUPFAM" id="SSF53850">
    <property type="entry name" value="Periplasmic binding protein-like II"/>
    <property type="match status" value="1"/>
</dbReference>
<evidence type="ECO:0000313" key="7">
    <source>
        <dbReference type="EMBL" id="KGQ29725.1"/>
    </source>
</evidence>
<dbReference type="InterPro" id="IPR039424">
    <property type="entry name" value="SBP_5"/>
</dbReference>
<keyword evidence="3" id="KW-0813">Transport</keyword>
<dbReference type="GO" id="GO:0043190">
    <property type="term" value="C:ATP-binding cassette (ABC) transporter complex"/>
    <property type="evidence" value="ECO:0007669"/>
    <property type="project" value="InterPro"/>
</dbReference>
<dbReference type="PANTHER" id="PTHR30290">
    <property type="entry name" value="PERIPLASMIC BINDING COMPONENT OF ABC TRANSPORTER"/>
    <property type="match status" value="1"/>
</dbReference>
<dbReference type="Gene3D" id="3.10.105.10">
    <property type="entry name" value="Dipeptide-binding Protein, Domain 3"/>
    <property type="match status" value="1"/>
</dbReference>
<proteinExistence type="inferred from homology"/>
<evidence type="ECO:0000256" key="2">
    <source>
        <dbReference type="ARBA" id="ARBA00005695"/>
    </source>
</evidence>
<comment type="caution">
    <text evidence="7">The sequence shown here is derived from an EMBL/GenBank/DDBJ whole genome shotgun (WGS) entry which is preliminary data.</text>
</comment>
<accession>A0A0A2XGH6</accession>
<evidence type="ECO:0000256" key="3">
    <source>
        <dbReference type="ARBA" id="ARBA00022448"/>
    </source>
</evidence>
<gene>
    <name evidence="7" type="ORF">P375_11910</name>
</gene>
<feature type="domain" description="Solute-binding protein family 5" evidence="6">
    <location>
        <begin position="82"/>
        <end position="467"/>
    </location>
</feature>
<evidence type="ECO:0000313" key="8">
    <source>
        <dbReference type="Proteomes" id="UP000030418"/>
    </source>
</evidence>
<organism evidence="7 8">
    <name type="scientific">Gallibacterium genomosp. 2</name>
    <dbReference type="NCBI Taxonomy" id="155517"/>
    <lineage>
        <taxon>Bacteria</taxon>
        <taxon>Pseudomonadati</taxon>
        <taxon>Pseudomonadota</taxon>
        <taxon>Gammaproteobacteria</taxon>
        <taxon>Pasteurellales</taxon>
        <taxon>Pasteurellaceae</taxon>
        <taxon>Gallibacterium</taxon>
    </lineage>
</organism>
<dbReference type="Gene3D" id="3.90.76.10">
    <property type="entry name" value="Dipeptide-binding Protein, Domain 1"/>
    <property type="match status" value="1"/>
</dbReference>
<comment type="subcellular location">
    <subcellularLocation>
        <location evidence="1">Cell envelope</location>
    </subcellularLocation>
</comment>
<evidence type="ECO:0000259" key="6">
    <source>
        <dbReference type="Pfam" id="PF00496"/>
    </source>
</evidence>
<dbReference type="GO" id="GO:0030288">
    <property type="term" value="C:outer membrane-bounded periplasmic space"/>
    <property type="evidence" value="ECO:0007669"/>
    <property type="project" value="TreeGrafter"/>
</dbReference>
<name>A0A0A2XGH6_9PAST</name>
<dbReference type="PIRSF" id="PIRSF002741">
    <property type="entry name" value="MppA"/>
    <property type="match status" value="1"/>
</dbReference>
<dbReference type="FunFam" id="3.90.76.10:FF:000001">
    <property type="entry name" value="Oligopeptide ABC transporter substrate-binding protein"/>
    <property type="match status" value="1"/>
</dbReference>
<dbReference type="CDD" id="cd08504">
    <property type="entry name" value="PBP2_OppA"/>
    <property type="match status" value="1"/>
</dbReference>
<dbReference type="GO" id="GO:1904680">
    <property type="term" value="F:peptide transmembrane transporter activity"/>
    <property type="evidence" value="ECO:0007669"/>
    <property type="project" value="TreeGrafter"/>
</dbReference>
<keyword evidence="8" id="KW-1185">Reference proteome</keyword>
<dbReference type="PANTHER" id="PTHR30290:SF10">
    <property type="entry name" value="PERIPLASMIC OLIGOPEPTIDE-BINDING PROTEIN-RELATED"/>
    <property type="match status" value="1"/>
</dbReference>
<dbReference type="Gene3D" id="3.40.190.10">
    <property type="entry name" value="Periplasmic binding protein-like II"/>
    <property type="match status" value="1"/>
</dbReference>
<sequence length="547" mass="61714">MQNSFKKSLLMVALGLGVTATTTVMAANVPAGTELADKQELVWNVSSNPATLDPQKMEGDVEGYYARQIYETLVTSDDKGHILPGVASSWEHSEDFKTWTFHLRPEAKWSNGDPVVAGDFVYAWQRLADPKTAAAYANFLTFVKLKNSDLVTEGKLPKKELGVEATDDHTLVLHLTEPVPYIDKLVEHYVLSPVNPKVVEKFGDKWTAPENLVGNGAFVLKSQVVNEKAVLERNPYYWDNAKTVLNKVTLLPIESSATDVSRYRAGDEDMTGKEIPIELFAKLKKELPDELHISPLLCTYLYEVNTAKAPFDNAKVRRALSLALDRNIITDKILQQGQTPAYIFTPPFINGAEKMKNPEWASWDQNKRNQEAIKLLKEAGYDKAHPLTFNLLYNTSDNHKKLAIAAQSIWKKNLQGVVNINLENQEWKTYLDSRHQGNFQMARAGWCADYNEASTFLNYYISNSANNTAFYKSKAYDDLIASAFKTQTDEERADVYAKAEAQLDADTAMVPVYHYVQPRLIKPWVKGFADAHPGQNYYLKDVYIIKH</sequence>
<dbReference type="FunFam" id="3.10.105.10:FF:000001">
    <property type="entry name" value="Oligopeptide ABC transporter, oligopeptide-binding protein"/>
    <property type="match status" value="1"/>
</dbReference>
<protein>
    <submittedName>
        <fullName evidence="7">Peptide ABC transporter substrate-binding protein</fullName>
    </submittedName>
</protein>
<dbReference type="RefSeq" id="WP_039137204.1">
    <property type="nucleotide sequence ID" value="NZ_JPXY01000070.1"/>
</dbReference>
<dbReference type="Pfam" id="PF00496">
    <property type="entry name" value="SBP_bac_5"/>
    <property type="match status" value="1"/>
</dbReference>
<dbReference type="EMBL" id="JPXY01000070">
    <property type="protein sequence ID" value="KGQ29725.1"/>
    <property type="molecule type" value="Genomic_DNA"/>
</dbReference>
<evidence type="ECO:0000256" key="5">
    <source>
        <dbReference type="SAM" id="SignalP"/>
    </source>
</evidence>
<reference evidence="7 8" key="1">
    <citation type="submission" date="2014-08" db="EMBL/GenBank/DDBJ databases">
        <title>Chaperone-usher fimbriae in a diverse selection of Gallibacterium genomes.</title>
        <authorList>
            <person name="Kudirkiene E."/>
            <person name="Bager R.J."/>
            <person name="Johnson T.J."/>
            <person name="Bojesen A.M."/>
        </authorList>
    </citation>
    <scope>NUCLEOTIDE SEQUENCE [LARGE SCALE GENOMIC DNA]</scope>
    <source>
        <strain evidence="7 8">CCM5976</strain>
    </source>
</reference>
<feature type="signal peptide" evidence="5">
    <location>
        <begin position="1"/>
        <end position="26"/>
    </location>
</feature>
<dbReference type="AlphaFoldDB" id="A0A0A2XGH6"/>
<feature type="chain" id="PRO_5001996964" evidence="5">
    <location>
        <begin position="27"/>
        <end position="547"/>
    </location>
</feature>
<evidence type="ECO:0000256" key="4">
    <source>
        <dbReference type="ARBA" id="ARBA00022729"/>
    </source>
</evidence>